<dbReference type="InterPro" id="IPR020806">
    <property type="entry name" value="PKS_PP-bd"/>
</dbReference>
<gene>
    <name evidence="6" type="ORF">GCM10009639_28030</name>
</gene>
<evidence type="ECO:0000256" key="3">
    <source>
        <dbReference type="ARBA" id="ARBA00022679"/>
    </source>
</evidence>
<evidence type="ECO:0000313" key="6">
    <source>
        <dbReference type="EMBL" id="GAA1394179.1"/>
    </source>
</evidence>
<protein>
    <recommendedName>
        <fullName evidence="5">Carrier domain-containing protein</fullName>
    </recommendedName>
</protein>
<evidence type="ECO:0000259" key="5">
    <source>
        <dbReference type="PROSITE" id="PS50075"/>
    </source>
</evidence>
<dbReference type="EMBL" id="BAAAKJ010000147">
    <property type="protein sequence ID" value="GAA1394179.1"/>
    <property type="molecule type" value="Genomic_DNA"/>
</dbReference>
<dbReference type="Gene3D" id="1.10.1200.10">
    <property type="entry name" value="ACP-like"/>
    <property type="match status" value="1"/>
</dbReference>
<feature type="domain" description="Carrier" evidence="5">
    <location>
        <begin position="1"/>
        <end position="73"/>
    </location>
</feature>
<dbReference type="Proteomes" id="UP001499863">
    <property type="component" value="Unassembled WGS sequence"/>
</dbReference>
<keyword evidence="3" id="KW-0808">Transferase</keyword>
<sequence>MEAIGAEVASVLGHAGPMDVEPHLPFVKLGFDSLTGIELKTRLAAATGLELSGTLIYDHPTAAELSDHLLELLDGDPADGANALLDDLQRLERALVAPPADEHLREEIGGRLETLLWNWREATGGRPDPVFQDARNDAAADLDAVSDDDIFDLLDQEFGDH</sequence>
<dbReference type="InterPro" id="IPR050091">
    <property type="entry name" value="PKS_NRPS_Biosynth_Enz"/>
</dbReference>
<accession>A0ABP4IQQ6</accession>
<comment type="caution">
    <text evidence="6">The sequence shown here is derived from an EMBL/GenBank/DDBJ whole genome shotgun (WGS) entry which is preliminary data.</text>
</comment>
<keyword evidence="7" id="KW-1185">Reference proteome</keyword>
<organism evidence="6 7">
    <name type="scientific">Kitasatospora putterlickiae</name>
    <dbReference type="NCBI Taxonomy" id="221725"/>
    <lineage>
        <taxon>Bacteria</taxon>
        <taxon>Bacillati</taxon>
        <taxon>Actinomycetota</taxon>
        <taxon>Actinomycetes</taxon>
        <taxon>Kitasatosporales</taxon>
        <taxon>Streptomycetaceae</taxon>
        <taxon>Kitasatospora</taxon>
    </lineage>
</organism>
<name>A0ABP4IQQ6_9ACTN</name>
<dbReference type="InterPro" id="IPR036736">
    <property type="entry name" value="ACP-like_sf"/>
</dbReference>
<dbReference type="PROSITE" id="PS50075">
    <property type="entry name" value="CARRIER"/>
    <property type="match status" value="1"/>
</dbReference>
<evidence type="ECO:0000256" key="1">
    <source>
        <dbReference type="ARBA" id="ARBA00022450"/>
    </source>
</evidence>
<keyword evidence="4" id="KW-0511">Multifunctional enzyme</keyword>
<dbReference type="SUPFAM" id="SSF47336">
    <property type="entry name" value="ACP-like"/>
    <property type="match status" value="1"/>
</dbReference>
<reference evidence="7" key="1">
    <citation type="journal article" date="2019" name="Int. J. Syst. Evol. Microbiol.">
        <title>The Global Catalogue of Microorganisms (GCM) 10K type strain sequencing project: providing services to taxonomists for standard genome sequencing and annotation.</title>
        <authorList>
            <consortium name="The Broad Institute Genomics Platform"/>
            <consortium name="The Broad Institute Genome Sequencing Center for Infectious Disease"/>
            <person name="Wu L."/>
            <person name="Ma J."/>
        </authorList>
    </citation>
    <scope>NUCLEOTIDE SEQUENCE [LARGE SCALE GENOMIC DNA]</scope>
    <source>
        <strain evidence="7">JCM 12393</strain>
    </source>
</reference>
<dbReference type="SMART" id="SM00823">
    <property type="entry name" value="PKS_PP"/>
    <property type="match status" value="1"/>
</dbReference>
<proteinExistence type="predicted"/>
<dbReference type="InterPro" id="IPR009081">
    <property type="entry name" value="PP-bd_ACP"/>
</dbReference>
<keyword evidence="1" id="KW-0596">Phosphopantetheine</keyword>
<evidence type="ECO:0000313" key="7">
    <source>
        <dbReference type="Proteomes" id="UP001499863"/>
    </source>
</evidence>
<keyword evidence="2" id="KW-0597">Phosphoprotein</keyword>
<dbReference type="Pfam" id="PF00550">
    <property type="entry name" value="PP-binding"/>
    <property type="match status" value="1"/>
</dbReference>
<dbReference type="PANTHER" id="PTHR43775">
    <property type="entry name" value="FATTY ACID SYNTHASE"/>
    <property type="match status" value="1"/>
</dbReference>
<dbReference type="PANTHER" id="PTHR43775:SF51">
    <property type="entry name" value="INACTIVE PHENOLPHTHIOCEROL SYNTHESIS POLYKETIDE SYNTHASE TYPE I PKS1-RELATED"/>
    <property type="match status" value="1"/>
</dbReference>
<dbReference type="SMART" id="SM01294">
    <property type="entry name" value="PKS_PP_betabranch"/>
    <property type="match status" value="1"/>
</dbReference>
<evidence type="ECO:0000256" key="2">
    <source>
        <dbReference type="ARBA" id="ARBA00022553"/>
    </source>
</evidence>
<evidence type="ECO:0000256" key="4">
    <source>
        <dbReference type="ARBA" id="ARBA00023268"/>
    </source>
</evidence>